<protein>
    <submittedName>
        <fullName evidence="2">Class I SAM-dependent methyltransferase</fullName>
    </submittedName>
</protein>
<reference evidence="2 3" key="1">
    <citation type="submission" date="2020-01" db="EMBL/GenBank/DDBJ databases">
        <title>Insect and environment-associated Actinomycetes.</title>
        <authorList>
            <person name="Currrie C."/>
            <person name="Chevrette M."/>
            <person name="Carlson C."/>
            <person name="Stubbendieck R."/>
            <person name="Wendt-Pienkowski E."/>
        </authorList>
    </citation>
    <scope>NUCLEOTIDE SEQUENCE [LARGE SCALE GENOMIC DNA]</scope>
    <source>
        <strain evidence="2 3">SID8386</strain>
    </source>
</reference>
<dbReference type="GO" id="GO:0032259">
    <property type="term" value="P:methylation"/>
    <property type="evidence" value="ECO:0007669"/>
    <property type="project" value="UniProtKB-KW"/>
</dbReference>
<dbReference type="Gene3D" id="3.40.50.150">
    <property type="entry name" value="Vaccinia Virus protein VP39"/>
    <property type="match status" value="1"/>
</dbReference>
<keyword evidence="2" id="KW-0489">Methyltransferase</keyword>
<keyword evidence="2" id="KW-0808">Transferase</keyword>
<dbReference type="GO" id="GO:0008168">
    <property type="term" value="F:methyltransferase activity"/>
    <property type="evidence" value="ECO:0007669"/>
    <property type="project" value="UniProtKB-KW"/>
</dbReference>
<organism evidence="2 3">
    <name type="scientific">Amycolatopsis rubida</name>
    <dbReference type="NCBI Taxonomy" id="112413"/>
    <lineage>
        <taxon>Bacteria</taxon>
        <taxon>Bacillati</taxon>
        <taxon>Actinomycetota</taxon>
        <taxon>Actinomycetes</taxon>
        <taxon>Pseudonocardiales</taxon>
        <taxon>Pseudonocardiaceae</taxon>
        <taxon>Amycolatopsis</taxon>
    </lineage>
</organism>
<dbReference type="Proteomes" id="UP000470404">
    <property type="component" value="Unassembled WGS sequence"/>
</dbReference>
<dbReference type="CDD" id="cd02440">
    <property type="entry name" value="AdoMet_MTases"/>
    <property type="match status" value="1"/>
</dbReference>
<dbReference type="InterPro" id="IPR013216">
    <property type="entry name" value="Methyltransf_11"/>
</dbReference>
<dbReference type="PANTHER" id="PTHR43591">
    <property type="entry name" value="METHYLTRANSFERASE"/>
    <property type="match status" value="1"/>
</dbReference>
<dbReference type="SUPFAM" id="SSF53335">
    <property type="entry name" value="S-adenosyl-L-methionine-dependent methyltransferases"/>
    <property type="match status" value="1"/>
</dbReference>
<evidence type="ECO:0000313" key="3">
    <source>
        <dbReference type="Proteomes" id="UP000470404"/>
    </source>
</evidence>
<dbReference type="InterPro" id="IPR029063">
    <property type="entry name" value="SAM-dependent_MTases_sf"/>
</dbReference>
<evidence type="ECO:0000259" key="1">
    <source>
        <dbReference type="Pfam" id="PF08241"/>
    </source>
</evidence>
<evidence type="ECO:0000313" key="2">
    <source>
        <dbReference type="EMBL" id="NEC57022.1"/>
    </source>
</evidence>
<gene>
    <name evidence="2" type="ORF">G3I59_15870</name>
</gene>
<feature type="domain" description="Methyltransferase type 11" evidence="1">
    <location>
        <begin position="110"/>
        <end position="197"/>
    </location>
</feature>
<dbReference type="EMBL" id="JAAGNC010000081">
    <property type="protein sequence ID" value="NEC57022.1"/>
    <property type="molecule type" value="Genomic_DNA"/>
</dbReference>
<proteinExistence type="predicted"/>
<dbReference type="Pfam" id="PF08241">
    <property type="entry name" value="Methyltransf_11"/>
    <property type="match status" value="1"/>
</dbReference>
<keyword evidence="3" id="KW-1185">Reference proteome</keyword>
<accession>A0ABX0BN10</accession>
<sequence length="300" mass="31785">MGGTAAFARLSSASVSYEHPLAYLIGIEGAALLRAFTGEHDREFVEARLAEIRALLADDDLAKGVEVTQLAPQDGYARWAAAYDSGENVAFADEPHLAAILDAIPPGRALDADCGTGRLTRLLAERGHHVVAVDGSPEMLSHAKADSTLVADLHELPVDDGSQDVVLCGLALSHMPDLGPVIAEFARVLAPGGHLVLSDVHPEQVQRGSIPSVRTADGDPARVRTSHHRVGDYLRAFFAASLAPVSCEEPTPALAEPRHVPGGGPWDLWPWSLNGLVPDALAAAAKDVPSMLIWHCRKAE</sequence>
<comment type="caution">
    <text evidence="2">The sequence shown here is derived from an EMBL/GenBank/DDBJ whole genome shotgun (WGS) entry which is preliminary data.</text>
</comment>
<name>A0ABX0BN10_9PSEU</name>